<organism evidence="1 2">
    <name type="scientific">Cordyceps militaris</name>
    <name type="common">Caterpillar fungus</name>
    <name type="synonym">Clavaria militaris</name>
    <dbReference type="NCBI Taxonomy" id="73501"/>
    <lineage>
        <taxon>Eukaryota</taxon>
        <taxon>Fungi</taxon>
        <taxon>Dikarya</taxon>
        <taxon>Ascomycota</taxon>
        <taxon>Pezizomycotina</taxon>
        <taxon>Sordariomycetes</taxon>
        <taxon>Hypocreomycetidae</taxon>
        <taxon>Hypocreales</taxon>
        <taxon>Cordycipitaceae</taxon>
        <taxon>Cordyceps</taxon>
    </lineage>
</organism>
<dbReference type="Proteomes" id="UP000323067">
    <property type="component" value="Chromosome v"/>
</dbReference>
<evidence type="ECO:0000313" key="2">
    <source>
        <dbReference type="Proteomes" id="UP000323067"/>
    </source>
</evidence>
<dbReference type="VEuPathDB" id="FungiDB:A9K55_005126"/>
<reference evidence="1 2" key="1">
    <citation type="journal article" date="2017" name="BMC Genomics">
        <title>Chromosome level assembly and secondary metabolite potential of the parasitic fungus Cordyceps militaris.</title>
        <authorList>
            <person name="Kramer G.J."/>
            <person name="Nodwell J.R."/>
        </authorList>
    </citation>
    <scope>NUCLEOTIDE SEQUENCE [LARGE SCALE GENOMIC DNA]</scope>
    <source>
        <strain evidence="1 2">ATCC 34164</strain>
    </source>
</reference>
<evidence type="ECO:0000313" key="1">
    <source>
        <dbReference type="EMBL" id="ATY64788.1"/>
    </source>
</evidence>
<accession>A0A2H4SNU6</accession>
<name>A0A2H4SNU6_CORMI</name>
<dbReference type="OrthoDB" id="4868759at2759"/>
<proteinExistence type="predicted"/>
<gene>
    <name evidence="1" type="ORF">A9K55_005126</name>
</gene>
<protein>
    <submittedName>
        <fullName evidence="1">Uncharacterized protein</fullName>
    </submittedName>
</protein>
<dbReference type="AlphaFoldDB" id="A0A2H4SNU6"/>
<sequence length="111" mass="12355">MIFVALIHGPGRGLSAHPPRGPGLPAHNFAWLSSLRWRGECGCSAFAVTDAGCKTFTICTGTHSVCLDWRPNRGHWVDPSGVKRCNSLQNDYTCNRKKWQVWPTAEVDCTW</sequence>
<dbReference type="EMBL" id="CP023325">
    <property type="protein sequence ID" value="ATY64788.1"/>
    <property type="molecule type" value="Genomic_DNA"/>
</dbReference>